<dbReference type="PANTHER" id="PTHR35103:SF1">
    <property type="entry name" value="OS06G0115700 PROTEIN"/>
    <property type="match status" value="1"/>
</dbReference>
<accession>A0A0Q3M7B8</accession>
<protein>
    <submittedName>
        <fullName evidence="2 3">Uncharacterized protein</fullName>
    </submittedName>
</protein>
<name>A0A0Q3M7B8_BRADI</name>
<dbReference type="Gramene" id="KQK00342">
    <property type="protein sequence ID" value="KQK00342"/>
    <property type="gene ID" value="BRADI_3g48756v3"/>
</dbReference>
<evidence type="ECO:0000313" key="4">
    <source>
        <dbReference type="Proteomes" id="UP000008810"/>
    </source>
</evidence>
<feature type="compositionally biased region" description="Basic and acidic residues" evidence="1">
    <location>
        <begin position="85"/>
        <end position="94"/>
    </location>
</feature>
<dbReference type="EnsemblPlants" id="KQK00342">
    <property type="protein sequence ID" value="KQK00342"/>
    <property type="gene ID" value="BRADI_3g48756v3"/>
</dbReference>
<sequence>MDLPAPVTDPLLAWARGAYWTMGGLKAAPIEGNLIKIRRSARRDDGVLAMAKAKSRVAGLKPASLDLLSSDYDAESTEEEEDEHSESGESDGKKKQPTVTLVNKSLKTKVVSVKASVRAAEALAKKSPNRKSAEVVTASRRTSPRSKS</sequence>
<feature type="region of interest" description="Disordered" evidence="1">
    <location>
        <begin position="69"/>
        <end position="100"/>
    </location>
</feature>
<dbReference type="InParanoid" id="A0A0Q3M7B8"/>
<reference evidence="2" key="2">
    <citation type="submission" date="2017-06" db="EMBL/GenBank/DDBJ databases">
        <title>WGS assembly of Brachypodium distachyon.</title>
        <authorList>
            <consortium name="The International Brachypodium Initiative"/>
            <person name="Lucas S."/>
            <person name="Harmon-Smith M."/>
            <person name="Lail K."/>
            <person name="Tice H."/>
            <person name="Grimwood J."/>
            <person name="Bruce D."/>
            <person name="Barry K."/>
            <person name="Shu S."/>
            <person name="Lindquist E."/>
            <person name="Wang M."/>
            <person name="Pitluck S."/>
            <person name="Vogel J.P."/>
            <person name="Garvin D.F."/>
            <person name="Mockler T.C."/>
            <person name="Schmutz J."/>
            <person name="Rokhsar D."/>
            <person name="Bevan M.W."/>
        </authorList>
    </citation>
    <scope>NUCLEOTIDE SEQUENCE</scope>
    <source>
        <strain evidence="2">Bd21</strain>
    </source>
</reference>
<evidence type="ECO:0000256" key="1">
    <source>
        <dbReference type="SAM" id="MobiDB-lite"/>
    </source>
</evidence>
<proteinExistence type="predicted"/>
<reference evidence="2 3" key="1">
    <citation type="journal article" date="2010" name="Nature">
        <title>Genome sequencing and analysis of the model grass Brachypodium distachyon.</title>
        <authorList>
            <consortium name="International Brachypodium Initiative"/>
        </authorList>
    </citation>
    <scope>NUCLEOTIDE SEQUENCE [LARGE SCALE GENOMIC DNA]</scope>
    <source>
        <strain evidence="2 3">Bd21</strain>
    </source>
</reference>
<feature type="region of interest" description="Disordered" evidence="1">
    <location>
        <begin position="121"/>
        <end position="148"/>
    </location>
</feature>
<dbReference type="AlphaFoldDB" id="A0A0Q3M7B8"/>
<gene>
    <name evidence="2" type="ORF">BRADI_3g48756v3</name>
</gene>
<dbReference type="PANTHER" id="PTHR35103">
    <property type="entry name" value="OS06G0115700 PROTEIN"/>
    <property type="match status" value="1"/>
</dbReference>
<feature type="compositionally biased region" description="Acidic residues" evidence="1">
    <location>
        <begin position="72"/>
        <end position="84"/>
    </location>
</feature>
<dbReference type="OrthoDB" id="1723663at2759"/>
<reference evidence="3" key="3">
    <citation type="submission" date="2018-08" db="UniProtKB">
        <authorList>
            <consortium name="EnsemblPlants"/>
        </authorList>
    </citation>
    <scope>IDENTIFICATION</scope>
    <source>
        <strain evidence="3">cv. Bd21</strain>
    </source>
</reference>
<organism evidence="2">
    <name type="scientific">Brachypodium distachyon</name>
    <name type="common">Purple false brome</name>
    <name type="synonym">Trachynia distachya</name>
    <dbReference type="NCBI Taxonomy" id="15368"/>
    <lineage>
        <taxon>Eukaryota</taxon>
        <taxon>Viridiplantae</taxon>
        <taxon>Streptophyta</taxon>
        <taxon>Embryophyta</taxon>
        <taxon>Tracheophyta</taxon>
        <taxon>Spermatophyta</taxon>
        <taxon>Magnoliopsida</taxon>
        <taxon>Liliopsida</taxon>
        <taxon>Poales</taxon>
        <taxon>Poaceae</taxon>
        <taxon>BOP clade</taxon>
        <taxon>Pooideae</taxon>
        <taxon>Stipodae</taxon>
        <taxon>Brachypodieae</taxon>
        <taxon>Brachypodium</taxon>
    </lineage>
</organism>
<keyword evidence="4" id="KW-1185">Reference proteome</keyword>
<evidence type="ECO:0000313" key="3">
    <source>
        <dbReference type="EnsemblPlants" id="KQK00342"/>
    </source>
</evidence>
<evidence type="ECO:0000313" key="2">
    <source>
        <dbReference type="EMBL" id="KQK00342.1"/>
    </source>
</evidence>
<dbReference type="EMBL" id="CM000882">
    <property type="protein sequence ID" value="KQK00342.1"/>
    <property type="molecule type" value="Genomic_DNA"/>
</dbReference>
<dbReference type="Proteomes" id="UP000008810">
    <property type="component" value="Chromosome 3"/>
</dbReference>